<organism evidence="2">
    <name type="scientific">Brassica oleracea</name>
    <name type="common">Wild cabbage</name>
    <dbReference type="NCBI Taxonomy" id="3712"/>
    <lineage>
        <taxon>Eukaryota</taxon>
        <taxon>Viridiplantae</taxon>
        <taxon>Streptophyta</taxon>
        <taxon>Embryophyta</taxon>
        <taxon>Tracheophyta</taxon>
        <taxon>Spermatophyta</taxon>
        <taxon>Magnoliopsida</taxon>
        <taxon>eudicotyledons</taxon>
        <taxon>Gunneridae</taxon>
        <taxon>Pentapetalae</taxon>
        <taxon>rosids</taxon>
        <taxon>malvids</taxon>
        <taxon>Brassicales</taxon>
        <taxon>Brassicaceae</taxon>
        <taxon>Brassiceae</taxon>
        <taxon>Brassica</taxon>
    </lineage>
</organism>
<evidence type="ECO:0000256" key="1">
    <source>
        <dbReference type="SAM" id="MobiDB-lite"/>
    </source>
</evidence>
<sequence>MSKTLRKQGPVKHWPLDQFPCGIRWEQTKLRGETNQSLIKMSALNDLILRNPALGREKNKELVEWMLESRFAERIKDTGLLVKGLSPQMIRRRSEEDSGRINGFRESDDAKERRRAGKELEVLAHEVAEEGGSSHSNITSLLEDKK</sequence>
<dbReference type="EMBL" id="LR031873">
    <property type="protein sequence ID" value="VDD15204.1"/>
    <property type="molecule type" value="Genomic_DNA"/>
</dbReference>
<accession>A0A3P6CR89</accession>
<feature type="region of interest" description="Disordered" evidence="1">
    <location>
        <begin position="91"/>
        <end position="146"/>
    </location>
</feature>
<name>A0A3P6CR89_BRAOL</name>
<protein>
    <submittedName>
        <fullName evidence="2">Uncharacterized protein</fullName>
    </submittedName>
</protein>
<proteinExistence type="predicted"/>
<gene>
    <name evidence="2" type="ORF">BOLC4T28039H</name>
</gene>
<dbReference type="AlphaFoldDB" id="A0A3P6CR89"/>
<reference evidence="2" key="1">
    <citation type="submission" date="2018-11" db="EMBL/GenBank/DDBJ databases">
        <authorList>
            <consortium name="Genoscope - CEA"/>
            <person name="William W."/>
        </authorList>
    </citation>
    <scope>NUCLEOTIDE SEQUENCE</scope>
</reference>
<feature type="compositionally biased region" description="Basic and acidic residues" evidence="1">
    <location>
        <begin position="92"/>
        <end position="128"/>
    </location>
</feature>
<evidence type="ECO:0000313" key="2">
    <source>
        <dbReference type="EMBL" id="VDD15204.1"/>
    </source>
</evidence>